<reference evidence="2" key="1">
    <citation type="submission" date="2015-06" db="EMBL/GenBank/DDBJ databases">
        <authorList>
            <person name="Liu B."/>
            <person name="Wang J."/>
            <person name="Zhu Y."/>
            <person name="Liu G."/>
            <person name="Chen Q."/>
            <person name="Zheng C."/>
            <person name="Che J."/>
            <person name="Ge C."/>
            <person name="Shi H."/>
            <person name="Pan Z."/>
            <person name="Liu X."/>
        </authorList>
    </citation>
    <scope>NUCLEOTIDE SEQUENCE [LARGE SCALE GENOMIC DNA]</scope>
    <source>
        <strain evidence="2">DSM 16346</strain>
    </source>
</reference>
<dbReference type="PANTHER" id="PTHR36503:SF2">
    <property type="entry name" value="BLR2408 PROTEIN"/>
    <property type="match status" value="1"/>
</dbReference>
<dbReference type="EMBL" id="LELK01000001">
    <property type="protein sequence ID" value="KMM39271.1"/>
    <property type="molecule type" value="Genomic_DNA"/>
</dbReference>
<comment type="caution">
    <text evidence="2">The sequence shown here is derived from an EMBL/GenBank/DDBJ whole genome shotgun (WGS) entry which is preliminary data.</text>
</comment>
<dbReference type="InterPro" id="IPR053863">
    <property type="entry name" value="Glyoxy/Ble-like_N"/>
</dbReference>
<dbReference type="STRING" id="157733.AB986_08660"/>
<dbReference type="Gene3D" id="3.10.180.10">
    <property type="entry name" value="2,3-Dihydroxybiphenyl 1,2-Dioxygenase, domain 1"/>
    <property type="match status" value="1"/>
</dbReference>
<feature type="domain" description="Glyoxalase/Bleomycin resistance-like N-terminal" evidence="1">
    <location>
        <begin position="8"/>
        <end position="42"/>
    </location>
</feature>
<keyword evidence="3" id="KW-1185">Reference proteome</keyword>
<evidence type="ECO:0000259" key="1">
    <source>
        <dbReference type="Pfam" id="PF22677"/>
    </source>
</evidence>
<gene>
    <name evidence="2" type="ORF">AB986_08660</name>
</gene>
<name>A0A0J6CSI6_9BACL</name>
<keyword evidence="2" id="KW-0560">Oxidoreductase</keyword>
<dbReference type="PATRIC" id="fig|157733.3.peg.4022"/>
<accession>A0A0J6CSI6</accession>
<dbReference type="AlphaFoldDB" id="A0A0J6CSI6"/>
<dbReference type="GO" id="GO:0051213">
    <property type="term" value="F:dioxygenase activity"/>
    <property type="evidence" value="ECO:0007669"/>
    <property type="project" value="UniProtKB-KW"/>
</dbReference>
<dbReference type="Proteomes" id="UP000035996">
    <property type="component" value="Unassembled WGS sequence"/>
</dbReference>
<dbReference type="RefSeq" id="WP_048310441.1">
    <property type="nucleotide sequence ID" value="NZ_CP119526.1"/>
</dbReference>
<evidence type="ECO:0000313" key="3">
    <source>
        <dbReference type="Proteomes" id="UP000035996"/>
    </source>
</evidence>
<organism evidence="2 3">
    <name type="scientific">Guptibacillus hwajinpoensis</name>
    <dbReference type="NCBI Taxonomy" id="208199"/>
    <lineage>
        <taxon>Bacteria</taxon>
        <taxon>Bacillati</taxon>
        <taxon>Bacillota</taxon>
        <taxon>Bacilli</taxon>
        <taxon>Bacillales</taxon>
        <taxon>Guptibacillaceae</taxon>
        <taxon>Guptibacillus</taxon>
    </lineage>
</organism>
<dbReference type="InterPro" id="IPR029068">
    <property type="entry name" value="Glyas_Bleomycin-R_OHBP_Dase"/>
</dbReference>
<dbReference type="Pfam" id="PF22677">
    <property type="entry name" value="Ble-like_N"/>
    <property type="match status" value="1"/>
</dbReference>
<protein>
    <submittedName>
        <fullName evidence="2">Extradiol dioxygenase</fullName>
    </submittedName>
</protein>
<evidence type="ECO:0000313" key="2">
    <source>
        <dbReference type="EMBL" id="KMM39271.1"/>
    </source>
</evidence>
<dbReference type="SUPFAM" id="SSF54593">
    <property type="entry name" value="Glyoxalase/Bleomycin resistance protein/Dihydroxybiphenyl dioxygenase"/>
    <property type="match status" value="1"/>
</dbReference>
<dbReference type="PANTHER" id="PTHR36503">
    <property type="entry name" value="BLR2520 PROTEIN"/>
    <property type="match status" value="1"/>
</dbReference>
<proteinExistence type="predicted"/>
<sequence length="139" mass="16005">MAFTSKNIFINLPVVDLEKSTNFFKELGFEINPQFSDETTSCMIISDHIYAMIMIEESFKGFSKKEIVNTTTSAEAIFCLSAESRDQVDKLVKKALTNGGKPYNDPLDHGFMYIWGFQDVDGHLWEVVYMYEDDEMNQQ</sequence>
<dbReference type="OrthoDB" id="9798430at2"/>
<keyword evidence="2" id="KW-0223">Dioxygenase</keyword>